<feature type="signal peptide" evidence="1">
    <location>
        <begin position="1"/>
        <end position="18"/>
    </location>
</feature>
<feature type="chain" id="PRO_5005535390" evidence="1">
    <location>
        <begin position="19"/>
        <end position="191"/>
    </location>
</feature>
<dbReference type="PANTHER" id="PTHR20898:SF0">
    <property type="entry name" value="DAEDALUS ON 3-RELATED"/>
    <property type="match status" value="1"/>
</dbReference>
<protein>
    <submittedName>
        <fullName evidence="2">Uncharacterized protein</fullName>
    </submittedName>
</protein>
<dbReference type="OrthoDB" id="8061759at2759"/>
<dbReference type="PANTHER" id="PTHR20898">
    <property type="entry name" value="DAEDALUS ON 3-RELATED-RELATED"/>
    <property type="match status" value="1"/>
</dbReference>
<evidence type="ECO:0000313" key="2">
    <source>
        <dbReference type="EMBL" id="KNC24690.1"/>
    </source>
</evidence>
<keyword evidence="1" id="KW-0732">Signal</keyword>
<dbReference type="Pfam" id="PF06477">
    <property type="entry name" value="DUF1091"/>
    <property type="match status" value="1"/>
</dbReference>
<evidence type="ECO:0000313" key="3">
    <source>
        <dbReference type="Proteomes" id="UP000037069"/>
    </source>
</evidence>
<accession>A0A0L0BXF4</accession>
<evidence type="ECO:0000256" key="1">
    <source>
        <dbReference type="SAM" id="SignalP"/>
    </source>
</evidence>
<gene>
    <name evidence="2" type="ORF">FF38_10450</name>
</gene>
<proteinExistence type="predicted"/>
<organism evidence="2 3">
    <name type="scientific">Lucilia cuprina</name>
    <name type="common">Green bottle fly</name>
    <name type="synonym">Australian sheep blowfly</name>
    <dbReference type="NCBI Taxonomy" id="7375"/>
    <lineage>
        <taxon>Eukaryota</taxon>
        <taxon>Metazoa</taxon>
        <taxon>Ecdysozoa</taxon>
        <taxon>Arthropoda</taxon>
        <taxon>Hexapoda</taxon>
        <taxon>Insecta</taxon>
        <taxon>Pterygota</taxon>
        <taxon>Neoptera</taxon>
        <taxon>Endopterygota</taxon>
        <taxon>Diptera</taxon>
        <taxon>Brachycera</taxon>
        <taxon>Muscomorpha</taxon>
        <taxon>Oestroidea</taxon>
        <taxon>Calliphoridae</taxon>
        <taxon>Luciliinae</taxon>
        <taxon>Lucilia</taxon>
    </lineage>
</organism>
<dbReference type="InterPro" id="IPR010512">
    <property type="entry name" value="DUF1091"/>
</dbReference>
<sequence length="191" mass="22383">MFTKFLCIFCMLAIIKNSQEKVSSRRYNFVINNVTCQPLAKSLKYFECDLEKLATNHYAYTGKFVFNKIMHKNFFVRYFIDISPIGKTNLIHFIDIKMSACNAIETSFEIPMVHSIMLEIRRTSNVPYQCPFKSNFPYTFNNLSFTDQFINKFMPYLHFVQHLDFYDLDKLIGSLTTNGSLLPIRKANKNG</sequence>
<dbReference type="AlphaFoldDB" id="A0A0L0BXF4"/>
<reference evidence="2 3" key="1">
    <citation type="journal article" date="2015" name="Nat. Commun.">
        <title>Lucilia cuprina genome unlocks parasitic fly biology to underpin future interventions.</title>
        <authorList>
            <person name="Anstead C.A."/>
            <person name="Korhonen P.K."/>
            <person name="Young N.D."/>
            <person name="Hall R.S."/>
            <person name="Jex A.R."/>
            <person name="Murali S.C."/>
            <person name="Hughes D.S."/>
            <person name="Lee S.F."/>
            <person name="Perry T."/>
            <person name="Stroehlein A.J."/>
            <person name="Ansell B.R."/>
            <person name="Breugelmans B."/>
            <person name="Hofmann A."/>
            <person name="Qu J."/>
            <person name="Dugan S."/>
            <person name="Lee S.L."/>
            <person name="Chao H."/>
            <person name="Dinh H."/>
            <person name="Han Y."/>
            <person name="Doddapaneni H.V."/>
            <person name="Worley K.C."/>
            <person name="Muzny D.M."/>
            <person name="Ioannidis P."/>
            <person name="Waterhouse R.M."/>
            <person name="Zdobnov E.M."/>
            <person name="James P.J."/>
            <person name="Bagnall N.H."/>
            <person name="Kotze A.C."/>
            <person name="Gibbs R.A."/>
            <person name="Richards S."/>
            <person name="Batterham P."/>
            <person name="Gasser R.B."/>
        </authorList>
    </citation>
    <scope>NUCLEOTIDE SEQUENCE [LARGE SCALE GENOMIC DNA]</scope>
    <source>
        <strain evidence="2 3">LS</strain>
        <tissue evidence="2">Full body</tissue>
    </source>
</reference>
<dbReference type="Proteomes" id="UP000037069">
    <property type="component" value="Unassembled WGS sequence"/>
</dbReference>
<keyword evidence="3" id="KW-1185">Reference proteome</keyword>
<dbReference type="EMBL" id="JRES01001190">
    <property type="protein sequence ID" value="KNC24690.1"/>
    <property type="molecule type" value="Genomic_DNA"/>
</dbReference>
<name>A0A0L0BXF4_LUCCU</name>
<comment type="caution">
    <text evidence="2">The sequence shown here is derived from an EMBL/GenBank/DDBJ whole genome shotgun (WGS) entry which is preliminary data.</text>
</comment>